<organism evidence="2 3">
    <name type="scientific">Willisornis vidua</name>
    <name type="common">Xingu scale-backed antbird</name>
    <dbReference type="NCBI Taxonomy" id="1566151"/>
    <lineage>
        <taxon>Eukaryota</taxon>
        <taxon>Metazoa</taxon>
        <taxon>Chordata</taxon>
        <taxon>Craniata</taxon>
        <taxon>Vertebrata</taxon>
        <taxon>Euteleostomi</taxon>
        <taxon>Archelosauria</taxon>
        <taxon>Archosauria</taxon>
        <taxon>Dinosauria</taxon>
        <taxon>Saurischia</taxon>
        <taxon>Theropoda</taxon>
        <taxon>Coelurosauria</taxon>
        <taxon>Aves</taxon>
        <taxon>Neognathae</taxon>
        <taxon>Neoaves</taxon>
        <taxon>Telluraves</taxon>
        <taxon>Australaves</taxon>
        <taxon>Passeriformes</taxon>
        <taxon>Thamnophilidae</taxon>
        <taxon>Willisornis</taxon>
    </lineage>
</organism>
<sequence length="376" mass="41805">MEKVRMRQPVAVSCERPFSGTGVDDTGLYEYLTDGGDVPVEDVETDINSSARSRLTLHSYTSVRGLVGLQSNFCPKLLWHHTKQREGDQMSFSAAEGAGDVKLGEKEAVGRGELLLSAVMWNEDVVSEWSLPSSNLGNEESMYSFLPNLNQQTNEFTSSLITARGNKENELAIGLVFAIWFVLHEVVWTFSDPAEVMDHKKLSFHIPHFLFHSTKDDEPGKELHQESMPARQEKDREVPDGVFQAGVHVNSSENDLIFGKFCVLYLMSFSQSVPPVGSWPVTVFCCDAVVSQVISSPVLILSTPAEVHLEEQVIRNEQSQSVLCMYNMKWKESGEAGAGLVIRHSLWYTGLDGAAELPFPAKTSVVRYIAVDLKLM</sequence>
<evidence type="ECO:0000313" key="3">
    <source>
        <dbReference type="Proteomes" id="UP001145742"/>
    </source>
</evidence>
<evidence type="ECO:0000313" key="2">
    <source>
        <dbReference type="EMBL" id="KAJ7416950.1"/>
    </source>
</evidence>
<dbReference type="Proteomes" id="UP001145742">
    <property type="component" value="Unassembled WGS sequence"/>
</dbReference>
<feature type="region of interest" description="Disordered" evidence="1">
    <location>
        <begin position="215"/>
        <end position="236"/>
    </location>
</feature>
<keyword evidence="3" id="KW-1185">Reference proteome</keyword>
<comment type="caution">
    <text evidence="2">The sequence shown here is derived from an EMBL/GenBank/DDBJ whole genome shotgun (WGS) entry which is preliminary data.</text>
</comment>
<accession>A0ABQ9DD76</accession>
<reference evidence="2" key="1">
    <citation type="submission" date="2019-10" db="EMBL/GenBank/DDBJ databases">
        <authorList>
            <person name="Soares A.E.R."/>
            <person name="Aleixo A."/>
            <person name="Schneider P."/>
            <person name="Miyaki C.Y."/>
            <person name="Schneider M.P."/>
            <person name="Mello C."/>
            <person name="Vasconcelos A.T.R."/>
        </authorList>
    </citation>
    <scope>NUCLEOTIDE SEQUENCE</scope>
    <source>
        <tissue evidence="2">Muscle</tissue>
    </source>
</reference>
<name>A0ABQ9DD76_9PASS</name>
<gene>
    <name evidence="2" type="ORF">WISP_67914</name>
</gene>
<evidence type="ECO:0000256" key="1">
    <source>
        <dbReference type="SAM" id="MobiDB-lite"/>
    </source>
</evidence>
<proteinExistence type="predicted"/>
<dbReference type="EMBL" id="WHWB01033789">
    <property type="protein sequence ID" value="KAJ7416950.1"/>
    <property type="molecule type" value="Genomic_DNA"/>
</dbReference>
<protein>
    <submittedName>
        <fullName evidence="2">Uncharacterized protein</fullName>
    </submittedName>
</protein>